<gene>
    <name evidence="5" type="ORF">niasHT_005670</name>
</gene>
<comment type="subcellular location">
    <subcellularLocation>
        <location evidence="1">Membrane</location>
        <topology evidence="1">Multi-pass membrane protein</topology>
    </subcellularLocation>
</comment>
<comment type="caution">
    <text evidence="5">The sequence shown here is derived from an EMBL/GenBank/DDBJ whole genome shotgun (WGS) entry which is preliminary data.</text>
</comment>
<feature type="compositionally biased region" description="Basic and acidic residues" evidence="2">
    <location>
        <begin position="85"/>
        <end position="97"/>
    </location>
</feature>
<reference evidence="5 6" key="1">
    <citation type="submission" date="2024-10" db="EMBL/GenBank/DDBJ databases">
        <authorList>
            <person name="Kim D."/>
        </authorList>
    </citation>
    <scope>NUCLEOTIDE SEQUENCE [LARGE SCALE GENOMIC DNA]</scope>
    <source>
        <strain evidence="5">BH-2024</strain>
    </source>
</reference>
<feature type="transmembrane region" description="Helical" evidence="3">
    <location>
        <begin position="296"/>
        <end position="316"/>
    </location>
</feature>
<keyword evidence="3" id="KW-0812">Transmembrane</keyword>
<keyword evidence="3" id="KW-1133">Transmembrane helix</keyword>
<dbReference type="Pfam" id="PF07690">
    <property type="entry name" value="MFS_1"/>
    <property type="match status" value="1"/>
</dbReference>
<keyword evidence="3" id="KW-0472">Membrane</keyword>
<feature type="transmembrane region" description="Helical" evidence="3">
    <location>
        <begin position="268"/>
        <end position="289"/>
    </location>
</feature>
<dbReference type="Proteomes" id="UP001620626">
    <property type="component" value="Unassembled WGS sequence"/>
</dbReference>
<feature type="transmembrane region" description="Helical" evidence="3">
    <location>
        <begin position="581"/>
        <end position="602"/>
    </location>
</feature>
<feature type="transmembrane region" description="Helical" evidence="3">
    <location>
        <begin position="521"/>
        <end position="540"/>
    </location>
</feature>
<dbReference type="EMBL" id="JBICBT010000092">
    <property type="protein sequence ID" value="KAL3123642.1"/>
    <property type="molecule type" value="Genomic_DNA"/>
</dbReference>
<evidence type="ECO:0000256" key="1">
    <source>
        <dbReference type="ARBA" id="ARBA00004141"/>
    </source>
</evidence>
<evidence type="ECO:0000259" key="4">
    <source>
        <dbReference type="PROSITE" id="PS50850"/>
    </source>
</evidence>
<evidence type="ECO:0000256" key="3">
    <source>
        <dbReference type="SAM" id="Phobius"/>
    </source>
</evidence>
<dbReference type="Gene3D" id="1.20.1250.20">
    <property type="entry name" value="MFS general substrate transporter like domains"/>
    <property type="match status" value="2"/>
</dbReference>
<dbReference type="SUPFAM" id="SSF103473">
    <property type="entry name" value="MFS general substrate transporter"/>
    <property type="match status" value="1"/>
</dbReference>
<feature type="compositionally biased region" description="Acidic residues" evidence="2">
    <location>
        <begin position="64"/>
        <end position="74"/>
    </location>
</feature>
<feature type="transmembrane region" description="Helical" evidence="3">
    <location>
        <begin position="445"/>
        <end position="469"/>
    </location>
</feature>
<feature type="transmembrane region" description="Helical" evidence="3">
    <location>
        <begin position="489"/>
        <end position="509"/>
    </location>
</feature>
<dbReference type="InterPro" id="IPR036259">
    <property type="entry name" value="MFS_trans_sf"/>
</dbReference>
<sequence>MDDTSPKESPKGARELPVDVEIEKKEEEEEKEKEEGQKEEKEEREAEEEKPKKKHKFYVHSPEETEDTELEMEEVVARGGQIGTEKQKQKQGNEAKAKANGRGSCDKSTTFGSSTDVSTMAMCQATGNRRDQQQLASSTSSRSLSEMLRSKLASLPVREEGNFTLGFTKVFHTRTRFLLIVLCLLCLASVWSNILCFNFAIICIDNNEKSANERKQTDELANLLNENGTDQNGNGTFSAFANANANSNSNGSAPPAKTSKSFTPRQKLYLTSAVAAAALVANFAVVTLVNHYGIRTVFVLLGFLSAVATCLLPTAIELGFSYVLACRMLQGVTFSCTFPVIGAFTSKWTYYKQNGLFVSVLVAYVQFAPAVTLPISGALCELFGWPSVFFAHGSASCVLFTVFAIFFRNSPNKHPFVGEVELRKIAVGKSELSKENLKKIPLKQILMTGSVWAVWIAAIGNFVCVNMMFLYSPSYLNSVLHFPVAHTGVSASLAPLAQFGIKLFAGFTSDKIRAISETNKLRLYNSIAFFGSALFLAMLAFFPTEYPSICLGLLGISAGLLGFTTGGFFKAGPLVAKHFALVVMGQISLAITVTLLLVPIMQNTFAPHNTAEEWRSIFLITAATLALTNVAFCFLCSAEAADWATDEFSRSASRNKVHCVEAAQAPQINVPKTLG</sequence>
<feature type="region of interest" description="Disordered" evidence="2">
    <location>
        <begin position="1"/>
        <end position="114"/>
    </location>
</feature>
<feature type="compositionally biased region" description="Basic and acidic residues" evidence="2">
    <location>
        <begin position="1"/>
        <end position="25"/>
    </location>
</feature>
<dbReference type="AlphaFoldDB" id="A0ABD2M9A5"/>
<dbReference type="PROSITE" id="PS50850">
    <property type="entry name" value="MFS"/>
    <property type="match status" value="1"/>
</dbReference>
<organism evidence="5 6">
    <name type="scientific">Heterodera trifolii</name>
    <dbReference type="NCBI Taxonomy" id="157864"/>
    <lineage>
        <taxon>Eukaryota</taxon>
        <taxon>Metazoa</taxon>
        <taxon>Ecdysozoa</taxon>
        <taxon>Nematoda</taxon>
        <taxon>Chromadorea</taxon>
        <taxon>Rhabditida</taxon>
        <taxon>Tylenchina</taxon>
        <taxon>Tylenchomorpha</taxon>
        <taxon>Tylenchoidea</taxon>
        <taxon>Heteroderidae</taxon>
        <taxon>Heteroderinae</taxon>
        <taxon>Heterodera</taxon>
    </lineage>
</organism>
<feature type="transmembrane region" description="Helical" evidence="3">
    <location>
        <begin position="614"/>
        <end position="635"/>
    </location>
</feature>
<dbReference type="PANTHER" id="PTHR45757">
    <property type="entry name" value="PROTEIN CBG23364-RELATED"/>
    <property type="match status" value="1"/>
</dbReference>
<proteinExistence type="predicted"/>
<feature type="transmembrane region" description="Helical" evidence="3">
    <location>
        <begin position="388"/>
        <end position="407"/>
    </location>
</feature>
<accession>A0ABD2M9A5</accession>
<dbReference type="GO" id="GO:0016020">
    <property type="term" value="C:membrane"/>
    <property type="evidence" value="ECO:0007669"/>
    <property type="project" value="UniProtKB-SubCell"/>
</dbReference>
<evidence type="ECO:0000313" key="6">
    <source>
        <dbReference type="Proteomes" id="UP001620626"/>
    </source>
</evidence>
<name>A0ABD2M9A5_9BILA</name>
<feature type="transmembrane region" description="Helical" evidence="3">
    <location>
        <begin position="356"/>
        <end position="376"/>
    </location>
</feature>
<dbReference type="InterPro" id="IPR011701">
    <property type="entry name" value="MFS"/>
</dbReference>
<feature type="transmembrane region" description="Helical" evidence="3">
    <location>
        <begin position="546"/>
        <end position="569"/>
    </location>
</feature>
<feature type="compositionally biased region" description="Basic and acidic residues" evidence="2">
    <location>
        <begin position="33"/>
        <end position="51"/>
    </location>
</feature>
<evidence type="ECO:0000313" key="5">
    <source>
        <dbReference type="EMBL" id="KAL3123642.1"/>
    </source>
</evidence>
<dbReference type="PANTHER" id="PTHR45757:SF23">
    <property type="entry name" value="MAJOR FACILITATOR SUPERFAMILY (MFS) PROFILE DOMAIN-CONTAINING PROTEIN"/>
    <property type="match status" value="1"/>
</dbReference>
<protein>
    <recommendedName>
        <fullName evidence="4">Major facilitator superfamily (MFS) profile domain-containing protein</fullName>
    </recommendedName>
</protein>
<keyword evidence="6" id="KW-1185">Reference proteome</keyword>
<feature type="domain" description="Major facilitator superfamily (MFS) profile" evidence="4">
    <location>
        <begin position="184"/>
        <end position="640"/>
    </location>
</feature>
<feature type="transmembrane region" description="Helical" evidence="3">
    <location>
        <begin position="322"/>
        <end position="344"/>
    </location>
</feature>
<evidence type="ECO:0000256" key="2">
    <source>
        <dbReference type="SAM" id="MobiDB-lite"/>
    </source>
</evidence>
<feature type="transmembrane region" description="Helical" evidence="3">
    <location>
        <begin position="177"/>
        <end position="202"/>
    </location>
</feature>
<dbReference type="InterPro" id="IPR020846">
    <property type="entry name" value="MFS_dom"/>
</dbReference>